<sequence length="348" mass="39893">MDIVWSCLSILLLCTWSIIHLNVPEQTTPRNKREKFMRNCLRLWNKMKWMLFNLLAPEWALGMAVADYRTVSAVEAGFNKMKEKDDVPWTRSHIYLANMGGFTIVFDTQTPSGSQSAEESSGAQTGGYGNSRSQGAADLDLEIRAYLHVWERARNHEVNRHASSRTSQYFGAMNRKVDEMNWSLVSEALREVNLRHFKDSKESRYFLEFYREWAIELTELQFDRWVLDGSQLLLARQLGVITKLPTILEDDVSDKNKGDLFVKVVAVSQIAWFVLQLIVRLVSRIPTSQLEIMTLSFAISTGLTYFWLVEKPKDVQCSIIVPAARYATPREVMRIALAGPMDWSGPGR</sequence>
<dbReference type="PANTHER" id="PTHR35043:SF7">
    <property type="entry name" value="TRANSCRIPTION FACTOR DOMAIN-CONTAINING PROTEIN"/>
    <property type="match status" value="1"/>
</dbReference>
<comment type="caution">
    <text evidence="4">The sequence shown here is derived from an EMBL/GenBank/DDBJ whole genome shotgun (WGS) entry which is preliminary data.</text>
</comment>
<keyword evidence="2" id="KW-1133">Transmembrane helix</keyword>
<evidence type="ECO:0000313" key="5">
    <source>
        <dbReference type="Proteomes" id="UP001286456"/>
    </source>
</evidence>
<gene>
    <name evidence="4" type="ORF">B0T19DRAFT_476203</name>
</gene>
<evidence type="ECO:0000256" key="1">
    <source>
        <dbReference type="SAM" id="MobiDB-lite"/>
    </source>
</evidence>
<dbReference type="AlphaFoldDB" id="A0AAE0IPA3"/>
<organism evidence="4 5">
    <name type="scientific">Cercophora scortea</name>
    <dbReference type="NCBI Taxonomy" id="314031"/>
    <lineage>
        <taxon>Eukaryota</taxon>
        <taxon>Fungi</taxon>
        <taxon>Dikarya</taxon>
        <taxon>Ascomycota</taxon>
        <taxon>Pezizomycotina</taxon>
        <taxon>Sordariomycetes</taxon>
        <taxon>Sordariomycetidae</taxon>
        <taxon>Sordariales</taxon>
        <taxon>Lasiosphaeriaceae</taxon>
        <taxon>Cercophora</taxon>
    </lineage>
</organism>
<dbReference type="EMBL" id="JAUEPO010000003">
    <property type="protein sequence ID" value="KAK3328630.1"/>
    <property type="molecule type" value="Genomic_DNA"/>
</dbReference>
<dbReference type="PANTHER" id="PTHR35043">
    <property type="entry name" value="TRANSCRIPTION FACTOR DOMAIN-CONTAINING PROTEIN"/>
    <property type="match status" value="1"/>
</dbReference>
<protein>
    <submittedName>
        <fullName evidence="4">Uncharacterized protein</fullName>
    </submittedName>
</protein>
<evidence type="ECO:0000256" key="2">
    <source>
        <dbReference type="SAM" id="Phobius"/>
    </source>
</evidence>
<keyword evidence="5" id="KW-1185">Reference proteome</keyword>
<feature type="transmembrane region" description="Helical" evidence="2">
    <location>
        <begin position="290"/>
        <end position="308"/>
    </location>
</feature>
<accession>A0AAE0IPA3</accession>
<feature type="compositionally biased region" description="Low complexity" evidence="1">
    <location>
        <begin position="112"/>
        <end position="123"/>
    </location>
</feature>
<feature type="signal peptide" evidence="3">
    <location>
        <begin position="1"/>
        <end position="17"/>
    </location>
</feature>
<evidence type="ECO:0000313" key="4">
    <source>
        <dbReference type="EMBL" id="KAK3328630.1"/>
    </source>
</evidence>
<dbReference type="Proteomes" id="UP001286456">
    <property type="component" value="Unassembled WGS sequence"/>
</dbReference>
<feature type="chain" id="PRO_5042081946" evidence="3">
    <location>
        <begin position="18"/>
        <end position="348"/>
    </location>
</feature>
<keyword evidence="3" id="KW-0732">Signal</keyword>
<feature type="transmembrane region" description="Helical" evidence="2">
    <location>
        <begin position="260"/>
        <end position="278"/>
    </location>
</feature>
<evidence type="ECO:0000256" key="3">
    <source>
        <dbReference type="SAM" id="SignalP"/>
    </source>
</evidence>
<reference evidence="4" key="1">
    <citation type="journal article" date="2023" name="Mol. Phylogenet. Evol.">
        <title>Genome-scale phylogeny and comparative genomics of the fungal order Sordariales.</title>
        <authorList>
            <person name="Hensen N."/>
            <person name="Bonometti L."/>
            <person name="Westerberg I."/>
            <person name="Brannstrom I.O."/>
            <person name="Guillou S."/>
            <person name="Cros-Aarteil S."/>
            <person name="Calhoun S."/>
            <person name="Haridas S."/>
            <person name="Kuo A."/>
            <person name="Mondo S."/>
            <person name="Pangilinan J."/>
            <person name="Riley R."/>
            <person name="LaButti K."/>
            <person name="Andreopoulos B."/>
            <person name="Lipzen A."/>
            <person name="Chen C."/>
            <person name="Yan M."/>
            <person name="Daum C."/>
            <person name="Ng V."/>
            <person name="Clum A."/>
            <person name="Steindorff A."/>
            <person name="Ohm R.A."/>
            <person name="Martin F."/>
            <person name="Silar P."/>
            <person name="Natvig D.O."/>
            <person name="Lalanne C."/>
            <person name="Gautier V."/>
            <person name="Ament-Velasquez S.L."/>
            <person name="Kruys A."/>
            <person name="Hutchinson M.I."/>
            <person name="Powell A.J."/>
            <person name="Barry K."/>
            <person name="Miller A.N."/>
            <person name="Grigoriev I.V."/>
            <person name="Debuchy R."/>
            <person name="Gladieux P."/>
            <person name="Hiltunen Thoren M."/>
            <person name="Johannesson H."/>
        </authorList>
    </citation>
    <scope>NUCLEOTIDE SEQUENCE</scope>
    <source>
        <strain evidence="4">SMH4131-1</strain>
    </source>
</reference>
<reference evidence="4" key="2">
    <citation type="submission" date="2023-06" db="EMBL/GenBank/DDBJ databases">
        <authorList>
            <consortium name="Lawrence Berkeley National Laboratory"/>
            <person name="Haridas S."/>
            <person name="Hensen N."/>
            <person name="Bonometti L."/>
            <person name="Westerberg I."/>
            <person name="Brannstrom I.O."/>
            <person name="Guillou S."/>
            <person name="Cros-Aarteil S."/>
            <person name="Calhoun S."/>
            <person name="Kuo A."/>
            <person name="Mondo S."/>
            <person name="Pangilinan J."/>
            <person name="Riley R."/>
            <person name="Labutti K."/>
            <person name="Andreopoulos B."/>
            <person name="Lipzen A."/>
            <person name="Chen C."/>
            <person name="Yanf M."/>
            <person name="Daum C."/>
            <person name="Ng V."/>
            <person name="Clum A."/>
            <person name="Steindorff A."/>
            <person name="Ohm R."/>
            <person name="Martin F."/>
            <person name="Silar P."/>
            <person name="Natvig D."/>
            <person name="Lalanne C."/>
            <person name="Gautier V."/>
            <person name="Ament-Velasquez S.L."/>
            <person name="Kruys A."/>
            <person name="Hutchinson M.I."/>
            <person name="Powell A.J."/>
            <person name="Barry K."/>
            <person name="Miller A.N."/>
            <person name="Grigoriev I.V."/>
            <person name="Debuchy R."/>
            <person name="Gladieux P."/>
            <person name="Thoren M.H."/>
            <person name="Johannesson H."/>
        </authorList>
    </citation>
    <scope>NUCLEOTIDE SEQUENCE</scope>
    <source>
        <strain evidence="4">SMH4131-1</strain>
    </source>
</reference>
<name>A0AAE0IPA3_9PEZI</name>
<keyword evidence="2" id="KW-0812">Transmembrane</keyword>
<feature type="region of interest" description="Disordered" evidence="1">
    <location>
        <begin position="110"/>
        <end position="132"/>
    </location>
</feature>
<keyword evidence="2" id="KW-0472">Membrane</keyword>
<proteinExistence type="predicted"/>